<comment type="catalytic activity">
    <reaction evidence="9">
        <text>dopamine + acetyl-CoA = N-acetyldopamine + CoA + H(+)</text>
        <dbReference type="Rhea" id="RHEA:51388"/>
        <dbReference type="ChEBI" id="CHEBI:15378"/>
        <dbReference type="ChEBI" id="CHEBI:57287"/>
        <dbReference type="ChEBI" id="CHEBI:57288"/>
        <dbReference type="ChEBI" id="CHEBI:59905"/>
        <dbReference type="ChEBI" id="CHEBI:125678"/>
    </reaction>
    <physiologicalReaction direction="left-to-right" evidence="9">
        <dbReference type="Rhea" id="RHEA:51389"/>
    </physiologicalReaction>
</comment>
<evidence type="ECO:0000256" key="10">
    <source>
        <dbReference type="ARBA" id="ARBA00051823"/>
    </source>
</evidence>
<dbReference type="InterPro" id="IPR000182">
    <property type="entry name" value="GNAT_dom"/>
</dbReference>
<evidence type="ECO:0000256" key="1">
    <source>
        <dbReference type="ARBA" id="ARBA00022679"/>
    </source>
</evidence>
<evidence type="ECO:0000256" key="8">
    <source>
        <dbReference type="ARBA" id="ARBA00051284"/>
    </source>
</evidence>
<comment type="catalytic activity">
    <reaction evidence="7">
        <text>serotonin + octadecanoyl-CoA = N-octadecanoyl-serotonin + CoA + H(+)</text>
        <dbReference type="Rhea" id="RHEA:51400"/>
        <dbReference type="ChEBI" id="CHEBI:15378"/>
        <dbReference type="ChEBI" id="CHEBI:57287"/>
        <dbReference type="ChEBI" id="CHEBI:57394"/>
        <dbReference type="ChEBI" id="CHEBI:134065"/>
        <dbReference type="ChEBI" id="CHEBI:350546"/>
    </reaction>
    <physiologicalReaction direction="left-to-right" evidence="7">
        <dbReference type="Rhea" id="RHEA:51401"/>
    </physiologicalReaction>
</comment>
<comment type="catalytic activity">
    <reaction evidence="11">
        <text>serotonin + hexadecanoyl-CoA = N-hexadecanoyl-serotonin + CoA + H(+)</text>
        <dbReference type="Rhea" id="RHEA:51384"/>
        <dbReference type="ChEBI" id="CHEBI:15378"/>
        <dbReference type="ChEBI" id="CHEBI:57287"/>
        <dbReference type="ChEBI" id="CHEBI:57379"/>
        <dbReference type="ChEBI" id="CHEBI:134059"/>
        <dbReference type="ChEBI" id="CHEBI:350546"/>
    </reaction>
    <physiologicalReaction direction="left-to-right" evidence="11">
        <dbReference type="Rhea" id="RHEA:51385"/>
    </physiologicalReaction>
</comment>
<evidence type="ECO:0000256" key="13">
    <source>
        <dbReference type="ARBA" id="ARBA00052491"/>
    </source>
</evidence>
<evidence type="ECO:0000256" key="11">
    <source>
        <dbReference type="ARBA" id="ARBA00052178"/>
    </source>
</evidence>
<evidence type="ECO:0000256" key="3">
    <source>
        <dbReference type="ARBA" id="ARBA00037926"/>
    </source>
</evidence>
<comment type="catalytic activity">
    <reaction evidence="12">
        <text>dopamine + hexadecanoyl-CoA = N-hexadecanoyl-dopamine + CoA + H(+)</text>
        <dbReference type="Rhea" id="RHEA:51376"/>
        <dbReference type="ChEBI" id="CHEBI:15378"/>
        <dbReference type="ChEBI" id="CHEBI:57287"/>
        <dbReference type="ChEBI" id="CHEBI:57379"/>
        <dbReference type="ChEBI" id="CHEBI:59905"/>
        <dbReference type="ChEBI" id="CHEBI:134058"/>
    </reaction>
    <physiologicalReaction direction="left-to-right" evidence="12">
        <dbReference type="Rhea" id="RHEA:51377"/>
    </physiologicalReaction>
</comment>
<comment type="catalytic activity">
    <reaction evidence="6">
        <text>dopamine + (9Z)-octadecenoyl-CoA = N-(9Z-octadecanoyl)-dopamine + CoA + H(+)</text>
        <dbReference type="Rhea" id="RHEA:51380"/>
        <dbReference type="ChEBI" id="CHEBI:15378"/>
        <dbReference type="ChEBI" id="CHEBI:31883"/>
        <dbReference type="ChEBI" id="CHEBI:57287"/>
        <dbReference type="ChEBI" id="CHEBI:57387"/>
        <dbReference type="ChEBI" id="CHEBI:59905"/>
    </reaction>
    <physiologicalReaction direction="left-to-right" evidence="6">
        <dbReference type="Rhea" id="RHEA:51381"/>
    </physiologicalReaction>
</comment>
<dbReference type="EC" id="2.3.1.87" evidence="5"/>
<dbReference type="AlphaFoldDB" id="A0A1J1J213"/>
<organism evidence="15 16">
    <name type="scientific">Clunio marinus</name>
    <dbReference type="NCBI Taxonomy" id="568069"/>
    <lineage>
        <taxon>Eukaryota</taxon>
        <taxon>Metazoa</taxon>
        <taxon>Ecdysozoa</taxon>
        <taxon>Arthropoda</taxon>
        <taxon>Hexapoda</taxon>
        <taxon>Insecta</taxon>
        <taxon>Pterygota</taxon>
        <taxon>Neoptera</taxon>
        <taxon>Endopterygota</taxon>
        <taxon>Diptera</taxon>
        <taxon>Nematocera</taxon>
        <taxon>Chironomoidea</taxon>
        <taxon>Chironomidae</taxon>
        <taxon>Clunio</taxon>
    </lineage>
</organism>
<evidence type="ECO:0000256" key="12">
    <source>
        <dbReference type="ARBA" id="ARBA00052335"/>
    </source>
</evidence>
<comment type="similarity">
    <text evidence="4">Belongs to the acetyltransferase family. AANAT subfamily.</text>
</comment>
<evidence type="ECO:0000256" key="5">
    <source>
        <dbReference type="ARBA" id="ARBA00039114"/>
    </source>
</evidence>
<proteinExistence type="inferred from homology"/>
<sequence length="213" mass="24427">MSSGIEIRAAKDNERGKVLEFLERNFFNEEPINKSYPSDDHSVEGEFLLSCLSHGNIILAIDSFNNQIAGLACFGEITKFYAQEGWDESEITTNRTWRDILKFMSHIEMKANVCERFAVPKALHLHCVTADKKYRGKGIGKLLFNECFKVAKSRHLHLVSADCTSIYSIHIAEILGMECVSTVTYDEYHEKLGYEIFKPIPPHFEIKTFIKRI</sequence>
<name>A0A1J1J213_9DIPT</name>
<evidence type="ECO:0000256" key="9">
    <source>
        <dbReference type="ARBA" id="ARBA00051711"/>
    </source>
</evidence>
<evidence type="ECO:0000313" key="15">
    <source>
        <dbReference type="EMBL" id="CRL06477.1"/>
    </source>
</evidence>
<accession>A0A1J1J213</accession>
<comment type="pathway">
    <text evidence="3">Aromatic compound metabolism; melatonin biosynthesis; melatonin from serotonin: step 1/2.</text>
</comment>
<protein>
    <recommendedName>
        <fullName evidence="5">aralkylamine N-acetyltransferase</fullName>
        <ecNumber evidence="5">2.3.1.87</ecNumber>
    </recommendedName>
</protein>
<evidence type="ECO:0000256" key="2">
    <source>
        <dbReference type="ARBA" id="ARBA00023315"/>
    </source>
</evidence>
<evidence type="ECO:0000256" key="6">
    <source>
        <dbReference type="ARBA" id="ARBA00050189"/>
    </source>
</evidence>
<comment type="catalytic activity">
    <reaction evidence="8">
        <text>serotonin + (5Z,8Z,11Z,14Z)-eicosatetraenoyl-CoA = N-[(5Z,8Z,11Z,14Z)-eicosatetraenoyl]-serotonin + CoA + H(+)</text>
        <dbReference type="Rhea" id="RHEA:51396"/>
        <dbReference type="ChEBI" id="CHEBI:15378"/>
        <dbReference type="ChEBI" id="CHEBI:57287"/>
        <dbReference type="ChEBI" id="CHEBI:57368"/>
        <dbReference type="ChEBI" id="CHEBI:132255"/>
        <dbReference type="ChEBI" id="CHEBI:350546"/>
    </reaction>
    <physiologicalReaction direction="left-to-right" evidence="8">
        <dbReference type="Rhea" id="RHEA:51397"/>
    </physiologicalReaction>
</comment>
<keyword evidence="16" id="KW-1185">Reference proteome</keyword>
<dbReference type="PROSITE" id="PS51186">
    <property type="entry name" value="GNAT"/>
    <property type="match status" value="1"/>
</dbReference>
<dbReference type="EMBL" id="CVRI01000067">
    <property type="protein sequence ID" value="CRL06477.1"/>
    <property type="molecule type" value="Genomic_DNA"/>
</dbReference>
<reference evidence="15 16" key="1">
    <citation type="submission" date="2015-04" db="EMBL/GenBank/DDBJ databases">
        <authorList>
            <person name="Syromyatnikov M.Y."/>
            <person name="Popov V.N."/>
        </authorList>
    </citation>
    <scope>NUCLEOTIDE SEQUENCE [LARGE SCALE GENOMIC DNA]</scope>
</reference>
<dbReference type="GO" id="GO:0004059">
    <property type="term" value="F:aralkylamine N-acetyltransferase activity"/>
    <property type="evidence" value="ECO:0007669"/>
    <property type="project" value="UniProtKB-EC"/>
</dbReference>
<dbReference type="Pfam" id="PF00583">
    <property type="entry name" value="Acetyltransf_1"/>
    <property type="match status" value="1"/>
</dbReference>
<dbReference type="PANTHER" id="PTHR20905:SF1">
    <property type="entry name" value="AT07410P-RELATED"/>
    <property type="match status" value="1"/>
</dbReference>
<evidence type="ECO:0000256" key="7">
    <source>
        <dbReference type="ARBA" id="ARBA00050849"/>
    </source>
</evidence>
<dbReference type="PANTHER" id="PTHR20905">
    <property type="entry name" value="N-ACETYLTRANSFERASE-RELATED"/>
    <property type="match status" value="1"/>
</dbReference>
<dbReference type="Proteomes" id="UP000183832">
    <property type="component" value="Unassembled WGS sequence"/>
</dbReference>
<dbReference type="Gene3D" id="3.40.630.30">
    <property type="match status" value="1"/>
</dbReference>
<evidence type="ECO:0000256" key="4">
    <source>
        <dbReference type="ARBA" id="ARBA00038182"/>
    </source>
</evidence>
<comment type="catalytic activity">
    <reaction evidence="10">
        <text>serotonin + (9Z)-octadecenoyl-CoA = N-(9Z-octadecenoyl)-serotonin + CoA + H(+)</text>
        <dbReference type="Rhea" id="RHEA:51392"/>
        <dbReference type="ChEBI" id="CHEBI:15378"/>
        <dbReference type="ChEBI" id="CHEBI:57287"/>
        <dbReference type="ChEBI" id="CHEBI:57387"/>
        <dbReference type="ChEBI" id="CHEBI:134064"/>
        <dbReference type="ChEBI" id="CHEBI:350546"/>
    </reaction>
    <physiologicalReaction direction="left-to-right" evidence="10">
        <dbReference type="Rhea" id="RHEA:51393"/>
    </physiologicalReaction>
</comment>
<gene>
    <name evidence="15" type="ORF">CLUMA_CG019794</name>
</gene>
<dbReference type="FunFam" id="3.40.630.30:FF:000046">
    <property type="entry name" value="Dopamine N-acetyltransferase"/>
    <property type="match status" value="1"/>
</dbReference>
<feature type="domain" description="N-acetyltransferase" evidence="14">
    <location>
        <begin position="5"/>
        <end position="201"/>
    </location>
</feature>
<dbReference type="OrthoDB" id="8113373at2759"/>
<evidence type="ECO:0000259" key="14">
    <source>
        <dbReference type="PROSITE" id="PS51186"/>
    </source>
</evidence>
<evidence type="ECO:0000313" key="16">
    <source>
        <dbReference type="Proteomes" id="UP000183832"/>
    </source>
</evidence>
<dbReference type="SUPFAM" id="SSF55729">
    <property type="entry name" value="Acyl-CoA N-acyltransferases (Nat)"/>
    <property type="match status" value="1"/>
</dbReference>
<dbReference type="CDD" id="cd04301">
    <property type="entry name" value="NAT_SF"/>
    <property type="match status" value="1"/>
</dbReference>
<keyword evidence="1" id="KW-0808">Transferase</keyword>
<comment type="catalytic activity">
    <reaction evidence="13">
        <text>serotonin + acetyl-CoA = N-acetylserotonin + CoA + H(+)</text>
        <dbReference type="Rhea" id="RHEA:25217"/>
        <dbReference type="ChEBI" id="CHEBI:15378"/>
        <dbReference type="ChEBI" id="CHEBI:17697"/>
        <dbReference type="ChEBI" id="CHEBI:57287"/>
        <dbReference type="ChEBI" id="CHEBI:57288"/>
        <dbReference type="ChEBI" id="CHEBI:350546"/>
        <dbReference type="EC" id="2.3.1.87"/>
    </reaction>
    <physiologicalReaction direction="left-to-right" evidence="13">
        <dbReference type="Rhea" id="RHEA:25218"/>
    </physiologicalReaction>
</comment>
<dbReference type="InterPro" id="IPR016181">
    <property type="entry name" value="Acyl_CoA_acyltransferase"/>
</dbReference>
<keyword evidence="2" id="KW-0012">Acyltransferase</keyword>